<gene>
    <name evidence="2" type="ORF">SERLADRAFT_465124</name>
</gene>
<dbReference type="OrthoDB" id="10440829at2759"/>
<dbReference type="AlphaFoldDB" id="F8NUT6"/>
<organism>
    <name type="scientific">Serpula lacrymans var. lacrymans (strain S7.9)</name>
    <name type="common">Dry rot fungus</name>
    <dbReference type="NCBI Taxonomy" id="578457"/>
    <lineage>
        <taxon>Eukaryota</taxon>
        <taxon>Fungi</taxon>
        <taxon>Dikarya</taxon>
        <taxon>Basidiomycota</taxon>
        <taxon>Agaricomycotina</taxon>
        <taxon>Agaricomycetes</taxon>
        <taxon>Agaricomycetidae</taxon>
        <taxon>Boletales</taxon>
        <taxon>Coniophorineae</taxon>
        <taxon>Serpulaceae</taxon>
        <taxon>Serpula</taxon>
    </lineage>
</organism>
<name>F8NUT6_SERL9</name>
<feature type="compositionally biased region" description="Basic and acidic residues" evidence="1">
    <location>
        <begin position="36"/>
        <end position="53"/>
    </location>
</feature>
<reference evidence="2" key="1">
    <citation type="submission" date="2011-04" db="EMBL/GenBank/DDBJ databases">
        <title>Evolution of plant cell wall degrading machinery underlies the functional diversity of forest fungi.</title>
        <authorList>
            <consortium name="US DOE Joint Genome Institute (JGI-PGF)"/>
            <person name="Eastwood D.C."/>
            <person name="Floudas D."/>
            <person name="Binder M."/>
            <person name="Majcherczyk A."/>
            <person name="Schneider P."/>
            <person name="Aerts A."/>
            <person name="Asiegbu F.O."/>
            <person name="Baker S.E."/>
            <person name="Barry K."/>
            <person name="Bendiksby M."/>
            <person name="Blumentritt M."/>
            <person name="Coutinho P.M."/>
            <person name="Cullen D."/>
            <person name="Cullen D."/>
            <person name="Gathman A."/>
            <person name="Goodell B."/>
            <person name="Henrissat B."/>
            <person name="Ihrmark K."/>
            <person name="Kauserud H."/>
            <person name="Kohler A."/>
            <person name="LaButti K."/>
            <person name="Lapidus A."/>
            <person name="Lavin J.L."/>
            <person name="Lee Y.-H."/>
            <person name="Lindquist E."/>
            <person name="Lilly W."/>
            <person name="Lucas S."/>
            <person name="Morin E."/>
            <person name="Murat C."/>
            <person name="Oguiza J.A."/>
            <person name="Park J."/>
            <person name="Pisabarro A.G."/>
            <person name="Riley R."/>
            <person name="Rosling A."/>
            <person name="Salamov A."/>
            <person name="Schmidt O."/>
            <person name="Schmutz J."/>
            <person name="Skrede I."/>
            <person name="Stenlid J."/>
            <person name="Wiebenga A."/>
            <person name="Xie X."/>
            <person name="Kues U."/>
            <person name="Hibbett D.S."/>
            <person name="Hoffmeister D."/>
            <person name="Hogberg N."/>
            <person name="Martin F."/>
            <person name="Grigoriev I.V."/>
            <person name="Watkinson S.C."/>
        </authorList>
    </citation>
    <scope>NUCLEOTIDE SEQUENCE</scope>
    <source>
        <strain evidence="2">S7.9</strain>
    </source>
</reference>
<evidence type="ECO:0000256" key="1">
    <source>
        <dbReference type="SAM" id="MobiDB-lite"/>
    </source>
</evidence>
<dbReference type="RefSeq" id="XP_007317374.1">
    <property type="nucleotide sequence ID" value="XM_007317312.1"/>
</dbReference>
<protein>
    <submittedName>
        <fullName evidence="2">Uncharacterized protein</fullName>
    </submittedName>
</protein>
<dbReference type="GeneID" id="18818848"/>
<accession>F8NUT6</accession>
<proteinExistence type="predicted"/>
<dbReference type="KEGG" id="sla:SERLADRAFT_465124"/>
<sequence length="53" mass="6026">MNDKFESPQLAVRAMKDGVLDRARLSMPMRGAPSEPLKEEPEPETHKYLVETV</sequence>
<feature type="region of interest" description="Disordered" evidence="1">
    <location>
        <begin position="24"/>
        <end position="53"/>
    </location>
</feature>
<dbReference type="HOGENOM" id="CLU_3070147_0_0_1"/>
<dbReference type="Proteomes" id="UP000008064">
    <property type="component" value="Unassembled WGS sequence"/>
</dbReference>
<evidence type="ECO:0000313" key="2">
    <source>
        <dbReference type="EMBL" id="EGO25252.1"/>
    </source>
</evidence>
<dbReference type="EMBL" id="GL945433">
    <property type="protein sequence ID" value="EGO25252.1"/>
    <property type="molecule type" value="Genomic_DNA"/>
</dbReference>